<name>A0AAV7HW26_COTGL</name>
<dbReference type="Proteomes" id="UP000826195">
    <property type="component" value="Unassembled WGS sequence"/>
</dbReference>
<organism evidence="2 3">
    <name type="scientific">Cotesia glomerata</name>
    <name type="common">Lepidopteran parasitic wasp</name>
    <name type="synonym">Apanteles glomeratus</name>
    <dbReference type="NCBI Taxonomy" id="32391"/>
    <lineage>
        <taxon>Eukaryota</taxon>
        <taxon>Metazoa</taxon>
        <taxon>Ecdysozoa</taxon>
        <taxon>Arthropoda</taxon>
        <taxon>Hexapoda</taxon>
        <taxon>Insecta</taxon>
        <taxon>Pterygota</taxon>
        <taxon>Neoptera</taxon>
        <taxon>Endopterygota</taxon>
        <taxon>Hymenoptera</taxon>
        <taxon>Apocrita</taxon>
        <taxon>Ichneumonoidea</taxon>
        <taxon>Braconidae</taxon>
        <taxon>Microgastrinae</taxon>
        <taxon>Cotesia</taxon>
    </lineage>
</organism>
<accession>A0AAV7HW26</accession>
<proteinExistence type="predicted"/>
<evidence type="ECO:0000256" key="1">
    <source>
        <dbReference type="SAM" id="Phobius"/>
    </source>
</evidence>
<sequence length="161" mass="18874">MIRELFYDRTTVARNPLNLIGFLFPEFYDVLQFFVGSLVIILFYCALRNDENQLAMQIEAKEPAVTTDKQTELSSIQRTDTAVFPQTISKIIQRSSFDERTIDIRMENESQAEPVLGTTKEKECWHLYRRMCDKGVCVSFDTVLRGMLTPTEYRLRRREIT</sequence>
<protein>
    <submittedName>
        <fullName evidence="2">Uncharacterized protein</fullName>
    </submittedName>
</protein>
<keyword evidence="1" id="KW-0812">Transmembrane</keyword>
<comment type="caution">
    <text evidence="2">The sequence shown here is derived from an EMBL/GenBank/DDBJ whole genome shotgun (WGS) entry which is preliminary data.</text>
</comment>
<evidence type="ECO:0000313" key="3">
    <source>
        <dbReference type="Proteomes" id="UP000826195"/>
    </source>
</evidence>
<feature type="transmembrane region" description="Helical" evidence="1">
    <location>
        <begin position="27"/>
        <end position="47"/>
    </location>
</feature>
<keyword evidence="3" id="KW-1185">Reference proteome</keyword>
<gene>
    <name evidence="2" type="ORF">KQX54_015977</name>
</gene>
<keyword evidence="1" id="KW-0472">Membrane</keyword>
<dbReference type="AlphaFoldDB" id="A0AAV7HW26"/>
<reference evidence="2 3" key="1">
    <citation type="journal article" date="2021" name="J. Hered.">
        <title>A chromosome-level genome assembly of the parasitoid wasp, Cotesia glomerata (Hymenoptera: Braconidae).</title>
        <authorList>
            <person name="Pinto B.J."/>
            <person name="Weis J.J."/>
            <person name="Gamble T."/>
            <person name="Ode P.J."/>
            <person name="Paul R."/>
            <person name="Zaspel J.M."/>
        </authorList>
    </citation>
    <scope>NUCLEOTIDE SEQUENCE [LARGE SCALE GENOMIC DNA]</scope>
    <source>
        <strain evidence="2">CgM1</strain>
    </source>
</reference>
<evidence type="ECO:0000313" key="2">
    <source>
        <dbReference type="EMBL" id="KAH0535344.1"/>
    </source>
</evidence>
<dbReference type="EMBL" id="JAHXZJ010002982">
    <property type="protein sequence ID" value="KAH0535344.1"/>
    <property type="molecule type" value="Genomic_DNA"/>
</dbReference>
<keyword evidence="1" id="KW-1133">Transmembrane helix</keyword>